<name>A0A645BD84_9ZZZZ</name>
<dbReference type="PANTHER" id="PTHR43318:SF2">
    <property type="entry name" value="UDP-N-ACETYLGLUCOSAMINE 4,6-DEHYDRATASE (INVERTING)"/>
    <property type="match status" value="1"/>
</dbReference>
<proteinExistence type="inferred from homology"/>
<keyword evidence="3" id="KW-0456">Lyase</keyword>
<accession>A0A645BD84</accession>
<feature type="domain" description="Polysaccharide biosynthesis protein CapD-like" evidence="2">
    <location>
        <begin position="1"/>
        <end position="168"/>
    </location>
</feature>
<comment type="similarity">
    <text evidence="1">Belongs to the polysaccharide synthase family.</text>
</comment>
<evidence type="ECO:0000259" key="2">
    <source>
        <dbReference type="Pfam" id="PF02719"/>
    </source>
</evidence>
<dbReference type="InterPro" id="IPR003869">
    <property type="entry name" value="Polysac_CapD-like"/>
</dbReference>
<dbReference type="Pfam" id="PF02719">
    <property type="entry name" value="Polysacc_synt_2"/>
    <property type="match status" value="1"/>
</dbReference>
<dbReference type="Gene3D" id="3.40.50.720">
    <property type="entry name" value="NAD(P)-binding Rossmann-like Domain"/>
    <property type="match status" value="1"/>
</dbReference>
<dbReference type="EC" id="4.2.1.115" evidence="3"/>
<dbReference type="SUPFAM" id="SSF51735">
    <property type="entry name" value="NAD(P)-binding Rossmann-fold domains"/>
    <property type="match status" value="1"/>
</dbReference>
<organism evidence="3">
    <name type="scientific">bioreactor metagenome</name>
    <dbReference type="NCBI Taxonomy" id="1076179"/>
    <lineage>
        <taxon>unclassified sequences</taxon>
        <taxon>metagenomes</taxon>
        <taxon>ecological metagenomes</taxon>
    </lineage>
</organism>
<comment type="caution">
    <text evidence="3">The sequence shown here is derived from an EMBL/GenBank/DDBJ whole genome shotgun (WGS) entry which is preliminary data.</text>
</comment>
<dbReference type="PANTHER" id="PTHR43318">
    <property type="entry name" value="UDP-N-ACETYLGLUCOSAMINE 4,6-DEHYDRATASE"/>
    <property type="match status" value="1"/>
</dbReference>
<reference evidence="3" key="1">
    <citation type="submission" date="2019-08" db="EMBL/GenBank/DDBJ databases">
        <authorList>
            <person name="Kucharzyk K."/>
            <person name="Murdoch R.W."/>
            <person name="Higgins S."/>
            <person name="Loffler F."/>
        </authorList>
    </citation>
    <scope>NUCLEOTIDE SEQUENCE</scope>
</reference>
<protein>
    <submittedName>
        <fullName evidence="3">UDP-N-acetylglucosamine 4,6-dehydratase (Inverting)</fullName>
        <ecNumber evidence="3">4.2.1.115</ecNumber>
    </submittedName>
</protein>
<gene>
    <name evidence="3" type="primary">pseB_4</name>
    <name evidence="3" type="ORF">SDC9_110172</name>
</gene>
<evidence type="ECO:0000313" key="3">
    <source>
        <dbReference type="EMBL" id="MPM63292.1"/>
    </source>
</evidence>
<dbReference type="GO" id="GO:0016829">
    <property type="term" value="F:lyase activity"/>
    <property type="evidence" value="ECO:0007669"/>
    <property type="project" value="UniProtKB-KW"/>
</dbReference>
<dbReference type="InterPro" id="IPR036291">
    <property type="entry name" value="NAD(P)-bd_dom_sf"/>
</dbReference>
<dbReference type="AlphaFoldDB" id="A0A645BD84"/>
<dbReference type="InterPro" id="IPR051203">
    <property type="entry name" value="Polysaccharide_Synthase-Rel"/>
</dbReference>
<sequence>MISTDKAVDPINTMGASKYLAERLTISANNHQKNNGTAFAVVRFGNVLNSRGSIIPIFMHQIASGSSLTITDPEMTRFVLTIPQSVNLVIKAGMMAKGMEIFILKMPVLKIIDLAKVMLKKIAPKFGYKEEEHPIEIIGKRVGEKLYEELMTEQESAFAYENEEMFIVYPPHIYDTKNNHQFTPPDGFTSVPIGEFSSFTARCIDEKEIEQYFIELKL</sequence>
<dbReference type="EMBL" id="VSSQ01019322">
    <property type="protein sequence ID" value="MPM63292.1"/>
    <property type="molecule type" value="Genomic_DNA"/>
</dbReference>
<evidence type="ECO:0000256" key="1">
    <source>
        <dbReference type="ARBA" id="ARBA00007430"/>
    </source>
</evidence>